<organism evidence="14">
    <name type="scientific">Ostreococcus mediterraneus</name>
    <dbReference type="NCBI Taxonomy" id="1486918"/>
    <lineage>
        <taxon>Eukaryota</taxon>
        <taxon>Viridiplantae</taxon>
        <taxon>Chlorophyta</taxon>
        <taxon>Mamiellophyceae</taxon>
        <taxon>Mamiellales</taxon>
        <taxon>Bathycoccaceae</taxon>
        <taxon>Ostreococcus</taxon>
    </lineage>
</organism>
<dbReference type="NCBIfam" id="TIGR00133">
    <property type="entry name" value="gatB"/>
    <property type="match status" value="1"/>
</dbReference>
<dbReference type="FunFam" id="1.10.10.410:FF:000001">
    <property type="entry name" value="Aspartyl/glutamyl-tRNA(Asn/Gln) amidotransferase subunit B"/>
    <property type="match status" value="1"/>
</dbReference>
<dbReference type="InterPro" id="IPR017958">
    <property type="entry name" value="Gln-tRNA_amidoTrfase_suB_CS"/>
</dbReference>
<comment type="subunit">
    <text evidence="11">Subunit of the heterotrimeric GatCAB amidotransferase (AdT) complex, composed of A, B and C subunits.</text>
</comment>
<dbReference type="GO" id="GO:0009507">
    <property type="term" value="C:chloroplast"/>
    <property type="evidence" value="ECO:0007669"/>
    <property type="project" value="UniProtKB-SubCell"/>
</dbReference>
<dbReference type="EC" id="6.3.5.-" evidence="11"/>
<proteinExistence type="inferred from homology"/>
<evidence type="ECO:0000256" key="11">
    <source>
        <dbReference type="HAMAP-Rule" id="MF_03147"/>
    </source>
</evidence>
<evidence type="ECO:0000256" key="1">
    <source>
        <dbReference type="ARBA" id="ARBA00005306"/>
    </source>
</evidence>
<dbReference type="GO" id="GO:0032543">
    <property type="term" value="P:mitochondrial translation"/>
    <property type="evidence" value="ECO:0007669"/>
    <property type="project" value="UniProtKB-UniRule"/>
</dbReference>
<evidence type="ECO:0000256" key="10">
    <source>
        <dbReference type="ARBA" id="ARBA00047913"/>
    </source>
</evidence>
<evidence type="ECO:0000256" key="3">
    <source>
        <dbReference type="ARBA" id="ARBA00022598"/>
    </source>
</evidence>
<evidence type="ECO:0000256" key="2">
    <source>
        <dbReference type="ARBA" id="ARBA00022528"/>
    </source>
</evidence>
<comment type="function">
    <text evidence="11">Allows the formation of correctly charged Gln-tRNA(Gln) through the transamidation of misacylated Glu-tRNA(Gln) in chloroplasts and mitochondria. The reaction takes place in the presence of glutamine and ATP through an activated gamma-phospho-Glu-tRNA(Gln).</text>
</comment>
<evidence type="ECO:0000313" key="14">
    <source>
        <dbReference type="EMBL" id="CAD8578053.1"/>
    </source>
</evidence>
<keyword evidence="4 11" id="KW-0934">Plastid</keyword>
<dbReference type="InterPro" id="IPR006075">
    <property type="entry name" value="Asn/Gln-tRNA_Trfase_suB/E_cat"/>
</dbReference>
<dbReference type="AlphaFoldDB" id="A0A7S0PL52"/>
<dbReference type="Pfam" id="PF02637">
    <property type="entry name" value="GatB_Yqey"/>
    <property type="match status" value="1"/>
</dbReference>
<gene>
    <name evidence="11" type="primary">GATB</name>
    <name evidence="14" type="ORF">OMED0929_LOCUS1533</name>
</gene>
<keyword evidence="6 11" id="KW-0067">ATP-binding</keyword>
<dbReference type="InterPro" id="IPR004413">
    <property type="entry name" value="GatB"/>
</dbReference>
<dbReference type="GO" id="GO:0005524">
    <property type="term" value="F:ATP binding"/>
    <property type="evidence" value="ECO:0007669"/>
    <property type="project" value="UniProtKB-KW"/>
</dbReference>
<reference evidence="14" key="1">
    <citation type="submission" date="2021-01" db="EMBL/GenBank/DDBJ databases">
        <authorList>
            <person name="Corre E."/>
            <person name="Pelletier E."/>
            <person name="Niang G."/>
            <person name="Scheremetjew M."/>
            <person name="Finn R."/>
            <person name="Kale V."/>
            <person name="Holt S."/>
            <person name="Cochrane G."/>
            <person name="Meng A."/>
            <person name="Brown T."/>
            <person name="Cohen L."/>
        </authorList>
    </citation>
    <scope>NUCLEOTIDE SEQUENCE</scope>
    <source>
        <strain evidence="14">Clade-D-RCC2572</strain>
    </source>
</reference>
<dbReference type="Gene3D" id="1.10.10.410">
    <property type="match status" value="1"/>
</dbReference>
<dbReference type="HAMAP" id="MF_00121">
    <property type="entry name" value="GatB"/>
    <property type="match status" value="1"/>
</dbReference>
<comment type="subcellular location">
    <subcellularLocation>
        <location evidence="11">Mitochondrion</location>
    </subcellularLocation>
    <subcellularLocation>
        <location evidence="11">Plastid</location>
        <location evidence="11">Chloroplast</location>
    </subcellularLocation>
</comment>
<dbReference type="SUPFAM" id="SSF89095">
    <property type="entry name" value="GatB/YqeY motif"/>
    <property type="match status" value="1"/>
</dbReference>
<dbReference type="InterPro" id="IPR017959">
    <property type="entry name" value="Asn/Gln-tRNA_amidoTrfase_suB/E"/>
</dbReference>
<dbReference type="PANTHER" id="PTHR11659">
    <property type="entry name" value="GLUTAMYL-TRNA GLN AMIDOTRANSFERASE SUBUNIT B MITOCHONDRIAL AND PROKARYOTIC PET112-RELATED"/>
    <property type="match status" value="1"/>
</dbReference>
<keyword evidence="3 11" id="KW-0436">Ligase</keyword>
<sequence length="597" mass="64660">MATTTMAIVSAAPRARRRGYASASTASSRSSSSSFGAKVAARSLAIGGRRGARARARMDGDAVEDDEEDGGGGDAARRRRVLSTSSSSSSSSRVMLADDDGALTIEVTPETTFEAVIGIETHVQLNSKTKAFCRCAYAYGAEPNTRICPVCMGFPGTLPVLNSAVVKKGIAIGTALNAKIRRTSKFDRKQYFYPDLPKGYQISQFDEPLCYDGVIDVVLPVEDGGGVKRVGITRAHLEEDAGKLTHAVGEDGKKYSYADFNRAGVALLEIVTEPDLRTGREVAAYGAELRRIVRFLEACDGDMSRGSMRNDVNVSIRPVGRETFGTKVEVKNMNSFNAMARAIDYEIARQEELIRAGKVHEIVQETRTWDEGAQKTVAMRKKEGLADYRYFPEPDIPRLKLSDAFIEEVVRTMPELPSAVRARYAALGLPQADVQVIAEDKTFVAYFDAALESPSKPTPKQVANWLTGDIMAYLKNSKMDIVQLPLSPADLGEFCALIDSGAISGKIGKDLLPTLLERGGSAKTLVDERGLSQISNPDEIKALVQGVLDANPNQLEQYRAGKTKLKGFFVGACLKASGGRANPSLVDEILQRALDQH</sequence>
<feature type="compositionally biased region" description="Acidic residues" evidence="12">
    <location>
        <begin position="61"/>
        <end position="71"/>
    </location>
</feature>
<evidence type="ECO:0000256" key="7">
    <source>
        <dbReference type="ARBA" id="ARBA00022917"/>
    </source>
</evidence>
<dbReference type="InterPro" id="IPR018027">
    <property type="entry name" value="Asn/Gln_amidotransferase"/>
</dbReference>
<accession>A0A7S0PL52</accession>
<dbReference type="Pfam" id="PF02934">
    <property type="entry name" value="GatB_N"/>
    <property type="match status" value="1"/>
</dbReference>
<name>A0A7S0PL52_9CHLO</name>
<keyword evidence="8 11" id="KW-0496">Mitochondrion</keyword>
<evidence type="ECO:0000256" key="4">
    <source>
        <dbReference type="ARBA" id="ARBA00022640"/>
    </source>
</evidence>
<dbReference type="InterPro" id="IPR023168">
    <property type="entry name" value="GatB_Yqey_C_2"/>
</dbReference>
<evidence type="ECO:0000256" key="9">
    <source>
        <dbReference type="ARBA" id="ARBA00047380"/>
    </source>
</evidence>
<dbReference type="GO" id="GO:0030956">
    <property type="term" value="C:glutamyl-tRNA(Gln) amidotransferase complex"/>
    <property type="evidence" value="ECO:0007669"/>
    <property type="project" value="UniProtKB-UniRule"/>
</dbReference>
<dbReference type="NCBIfam" id="NF004012">
    <property type="entry name" value="PRK05477.1-2"/>
    <property type="match status" value="1"/>
</dbReference>
<evidence type="ECO:0000256" key="12">
    <source>
        <dbReference type="SAM" id="MobiDB-lite"/>
    </source>
</evidence>
<evidence type="ECO:0000256" key="8">
    <source>
        <dbReference type="ARBA" id="ARBA00023128"/>
    </source>
</evidence>
<keyword evidence="7 11" id="KW-0648">Protein biosynthesis</keyword>
<feature type="compositionally biased region" description="Low complexity" evidence="12">
    <location>
        <begin position="20"/>
        <end position="47"/>
    </location>
</feature>
<feature type="compositionally biased region" description="Low complexity" evidence="12">
    <location>
        <begin position="82"/>
        <end position="93"/>
    </location>
</feature>
<dbReference type="EMBL" id="HBEW01001841">
    <property type="protein sequence ID" value="CAD8578053.1"/>
    <property type="molecule type" value="Transcribed_RNA"/>
</dbReference>
<feature type="domain" description="Asn/Gln amidotransferase" evidence="13">
    <location>
        <begin position="445"/>
        <end position="594"/>
    </location>
</feature>
<dbReference type="GO" id="GO:0070681">
    <property type="term" value="P:glutaminyl-tRNAGln biosynthesis via transamidation"/>
    <property type="evidence" value="ECO:0007669"/>
    <property type="project" value="UniProtKB-UniRule"/>
</dbReference>
<dbReference type="NCBIfam" id="NF004014">
    <property type="entry name" value="PRK05477.1-4"/>
    <property type="match status" value="1"/>
</dbReference>
<keyword evidence="5 11" id="KW-0547">Nucleotide-binding</keyword>
<dbReference type="GO" id="GO:0005739">
    <property type="term" value="C:mitochondrion"/>
    <property type="evidence" value="ECO:0007669"/>
    <property type="project" value="UniProtKB-SubCell"/>
</dbReference>
<dbReference type="GO" id="GO:0050567">
    <property type="term" value="F:glutaminyl-tRNA synthase (glutamine-hydrolyzing) activity"/>
    <property type="evidence" value="ECO:0007669"/>
    <property type="project" value="UniProtKB-UniRule"/>
</dbReference>
<comment type="catalytic activity">
    <reaction evidence="9">
        <text>L-aspartyl-tRNA(Asn) + L-glutamine + ATP + H2O = L-asparaginyl-tRNA(Asn) + L-glutamate + ADP + phosphate + 2 H(+)</text>
        <dbReference type="Rhea" id="RHEA:14513"/>
        <dbReference type="Rhea" id="RHEA-COMP:9674"/>
        <dbReference type="Rhea" id="RHEA-COMP:9677"/>
        <dbReference type="ChEBI" id="CHEBI:15377"/>
        <dbReference type="ChEBI" id="CHEBI:15378"/>
        <dbReference type="ChEBI" id="CHEBI:29985"/>
        <dbReference type="ChEBI" id="CHEBI:30616"/>
        <dbReference type="ChEBI" id="CHEBI:43474"/>
        <dbReference type="ChEBI" id="CHEBI:58359"/>
        <dbReference type="ChEBI" id="CHEBI:78515"/>
        <dbReference type="ChEBI" id="CHEBI:78516"/>
        <dbReference type="ChEBI" id="CHEBI:456216"/>
    </reaction>
</comment>
<evidence type="ECO:0000256" key="6">
    <source>
        <dbReference type="ARBA" id="ARBA00022840"/>
    </source>
</evidence>
<dbReference type="SUPFAM" id="SSF55931">
    <property type="entry name" value="Glutamine synthetase/guanido kinase"/>
    <property type="match status" value="1"/>
</dbReference>
<keyword evidence="2 11" id="KW-0150">Chloroplast</keyword>
<evidence type="ECO:0000256" key="5">
    <source>
        <dbReference type="ARBA" id="ARBA00022741"/>
    </source>
</evidence>
<comment type="similarity">
    <text evidence="1 11">Belongs to the GatB/GatE family. GatB subfamily.</text>
</comment>
<comment type="catalytic activity">
    <reaction evidence="10 11">
        <text>L-glutamyl-tRNA(Gln) + L-glutamine + ATP + H2O = L-glutaminyl-tRNA(Gln) + L-glutamate + ADP + phosphate + H(+)</text>
        <dbReference type="Rhea" id="RHEA:17521"/>
        <dbReference type="Rhea" id="RHEA-COMP:9681"/>
        <dbReference type="Rhea" id="RHEA-COMP:9684"/>
        <dbReference type="ChEBI" id="CHEBI:15377"/>
        <dbReference type="ChEBI" id="CHEBI:15378"/>
        <dbReference type="ChEBI" id="CHEBI:29985"/>
        <dbReference type="ChEBI" id="CHEBI:30616"/>
        <dbReference type="ChEBI" id="CHEBI:43474"/>
        <dbReference type="ChEBI" id="CHEBI:58359"/>
        <dbReference type="ChEBI" id="CHEBI:78520"/>
        <dbReference type="ChEBI" id="CHEBI:78521"/>
        <dbReference type="ChEBI" id="CHEBI:456216"/>
    </reaction>
</comment>
<evidence type="ECO:0000259" key="13">
    <source>
        <dbReference type="SMART" id="SM00845"/>
    </source>
</evidence>
<dbReference type="InterPro" id="IPR014746">
    <property type="entry name" value="Gln_synth/guanido_kin_cat_dom"/>
</dbReference>
<dbReference type="PROSITE" id="PS01234">
    <property type="entry name" value="GATB"/>
    <property type="match status" value="1"/>
</dbReference>
<protein>
    <recommendedName>
        <fullName evidence="11">Glutamyl-tRNA(Gln) amidotransferase subunit B, chloroplastic/mitochondrial</fullName>
        <shortName evidence="11">Glu-AdT subunit B</shortName>
        <ecNumber evidence="11">6.3.5.-</ecNumber>
    </recommendedName>
</protein>
<feature type="region of interest" description="Disordered" evidence="12">
    <location>
        <begin position="1"/>
        <end position="93"/>
    </location>
</feature>
<dbReference type="SMART" id="SM00845">
    <property type="entry name" value="GatB_Yqey"/>
    <property type="match status" value="1"/>
</dbReference>
<dbReference type="InterPro" id="IPR003789">
    <property type="entry name" value="Asn/Gln_tRNA_amidoTrase-B-like"/>
</dbReference>
<dbReference type="PANTHER" id="PTHR11659:SF0">
    <property type="entry name" value="GLUTAMYL-TRNA(GLN) AMIDOTRANSFERASE SUBUNIT B, MITOCHONDRIAL"/>
    <property type="match status" value="1"/>
</dbReference>